<keyword evidence="9" id="KW-1185">Reference proteome</keyword>
<dbReference type="Gene3D" id="3.60.21.10">
    <property type="match status" value="1"/>
</dbReference>
<evidence type="ECO:0000256" key="2">
    <source>
        <dbReference type="ARBA" id="ARBA00013365"/>
    </source>
</evidence>
<evidence type="ECO:0000256" key="4">
    <source>
        <dbReference type="ARBA" id="ARBA00022801"/>
    </source>
</evidence>
<keyword evidence="3 6" id="KW-0540">Nuclease</keyword>
<dbReference type="CDD" id="cd00840">
    <property type="entry name" value="MPP_Mre11_N"/>
    <property type="match status" value="1"/>
</dbReference>
<name>A0ABY7JNA3_9FIRM</name>
<keyword evidence="6" id="KW-0235">DNA replication</keyword>
<comment type="similarity">
    <text evidence="1 6">Belongs to the SbcD family.</text>
</comment>
<dbReference type="InterPro" id="IPR004843">
    <property type="entry name" value="Calcineurin-like_PHP"/>
</dbReference>
<feature type="domain" description="Calcineurin-like phosphoesterase" evidence="7">
    <location>
        <begin position="1"/>
        <end position="238"/>
    </location>
</feature>
<dbReference type="NCBIfam" id="TIGR00619">
    <property type="entry name" value="sbcd"/>
    <property type="match status" value="1"/>
</dbReference>
<dbReference type="PANTHER" id="PTHR30337:SF0">
    <property type="entry name" value="NUCLEASE SBCCD SUBUNIT D"/>
    <property type="match status" value="1"/>
</dbReference>
<accession>A0ABY7JNA3</accession>
<organism evidence="8 9">
    <name type="scientific">Peptostreptococcus equinus</name>
    <dbReference type="NCBI Taxonomy" id="3003601"/>
    <lineage>
        <taxon>Bacteria</taxon>
        <taxon>Bacillati</taxon>
        <taxon>Bacillota</taxon>
        <taxon>Clostridia</taxon>
        <taxon>Peptostreptococcales</taxon>
        <taxon>Peptostreptococcaceae</taxon>
        <taxon>Peptostreptococcus</taxon>
    </lineage>
</organism>
<sequence length="403" mass="46415">MRILHTSDWHLGKNLEGFSRIEEQIKFCSDFVQLVRKENIDLLLIAGDVFDTSNPSAQAEKLFYKTLNELCDNGKRCVFVIAGNHDNPDRLEAIRPLVEESGAIILGYPKSKANIGNYSSFSIIEAKEGFTKLKFGTEIVNIASLPYPSEKRLNDIYYNFADDVDIKKTYSEKIGKIFEILEENFVENQINIALSHIFVIGSEISDSERRIELGGSLLVDKKDLPKKSDYTALGHIHKGQCMSKTYNAYYSGSPIQYSKNERNTVKFVNIIDTIKHGKLKIDQLYLKNYKPIMLFNCESIDQALDICKEKQDDDIFAYFRIKTQDLIDAEDIRNMKKLMKNIVEIRPIIQNESFDSDKQIIEINKSNISKYFIDFYRNTNDGANPNEDIVKLFNELLEDIEEE</sequence>
<keyword evidence="6" id="KW-0233">DNA recombination</keyword>
<reference evidence="8" key="1">
    <citation type="submission" date="2022-12" db="EMBL/GenBank/DDBJ databases">
        <title>Peptostreptococcus.</title>
        <authorList>
            <person name="Lee S.H."/>
        </authorList>
    </citation>
    <scope>NUCLEOTIDE SEQUENCE</scope>
    <source>
        <strain evidence="8">CBA3647</strain>
    </source>
</reference>
<dbReference type="InterPro" id="IPR004593">
    <property type="entry name" value="SbcD"/>
</dbReference>
<dbReference type="SUPFAM" id="SSF56300">
    <property type="entry name" value="Metallo-dependent phosphatases"/>
    <property type="match status" value="1"/>
</dbReference>
<gene>
    <name evidence="6 8" type="primary">sbcD</name>
    <name evidence="8" type="ORF">O0R46_06890</name>
</gene>
<dbReference type="InterPro" id="IPR050535">
    <property type="entry name" value="DNA_Repair-Maintenance_Comp"/>
</dbReference>
<dbReference type="InterPro" id="IPR029052">
    <property type="entry name" value="Metallo-depent_PP-like"/>
</dbReference>
<dbReference type="RefSeq" id="WP_269311000.1">
    <property type="nucleotide sequence ID" value="NZ_CP114052.1"/>
</dbReference>
<evidence type="ECO:0000256" key="3">
    <source>
        <dbReference type="ARBA" id="ARBA00022722"/>
    </source>
</evidence>
<dbReference type="GO" id="GO:0004527">
    <property type="term" value="F:exonuclease activity"/>
    <property type="evidence" value="ECO:0007669"/>
    <property type="project" value="UniProtKB-KW"/>
</dbReference>
<keyword evidence="5 6" id="KW-0269">Exonuclease</keyword>
<keyword evidence="4 6" id="KW-0378">Hydrolase</keyword>
<dbReference type="Pfam" id="PF00149">
    <property type="entry name" value="Metallophos"/>
    <property type="match status" value="1"/>
</dbReference>
<dbReference type="InterPro" id="IPR041796">
    <property type="entry name" value="Mre11_N"/>
</dbReference>
<dbReference type="PANTHER" id="PTHR30337">
    <property type="entry name" value="COMPONENT OF ATP-DEPENDENT DSDNA EXONUCLEASE"/>
    <property type="match status" value="1"/>
</dbReference>
<evidence type="ECO:0000259" key="7">
    <source>
        <dbReference type="Pfam" id="PF00149"/>
    </source>
</evidence>
<protein>
    <recommendedName>
        <fullName evidence="2 6">Nuclease SbcCD subunit D</fullName>
    </recommendedName>
</protein>
<evidence type="ECO:0000313" key="8">
    <source>
        <dbReference type="EMBL" id="WAW14331.1"/>
    </source>
</evidence>
<dbReference type="Proteomes" id="UP001164187">
    <property type="component" value="Chromosome"/>
</dbReference>
<dbReference type="EMBL" id="CP114052">
    <property type="protein sequence ID" value="WAW14331.1"/>
    <property type="molecule type" value="Genomic_DNA"/>
</dbReference>
<evidence type="ECO:0000313" key="9">
    <source>
        <dbReference type="Proteomes" id="UP001164187"/>
    </source>
</evidence>
<evidence type="ECO:0000256" key="1">
    <source>
        <dbReference type="ARBA" id="ARBA00010555"/>
    </source>
</evidence>
<comment type="subunit">
    <text evidence="6">Heterodimer of SbcC and SbcD.</text>
</comment>
<evidence type="ECO:0000256" key="5">
    <source>
        <dbReference type="ARBA" id="ARBA00022839"/>
    </source>
</evidence>
<evidence type="ECO:0000256" key="6">
    <source>
        <dbReference type="RuleBase" id="RU363069"/>
    </source>
</evidence>
<comment type="function">
    <text evidence="6">SbcCD cleaves DNA hairpin structures. These structures can inhibit DNA replication and are intermediates in certain DNA recombination reactions. The complex acts as a 3'-&gt;5' double strand exonuclease that can open hairpins. It also has a 5' single-strand endonuclease activity.</text>
</comment>
<proteinExistence type="inferred from homology"/>
<keyword evidence="6" id="KW-0255">Endonuclease</keyword>